<dbReference type="EMBL" id="JAHRIQ010071441">
    <property type="protein sequence ID" value="MEQ2244636.1"/>
    <property type="molecule type" value="Genomic_DNA"/>
</dbReference>
<reference evidence="1 2" key="1">
    <citation type="submission" date="2021-06" db="EMBL/GenBank/DDBJ databases">
        <authorList>
            <person name="Palmer J.M."/>
        </authorList>
    </citation>
    <scope>NUCLEOTIDE SEQUENCE [LARGE SCALE GENOMIC DNA]</scope>
    <source>
        <strain evidence="2">if_2019</strain>
        <tissue evidence="1">Muscle</tissue>
    </source>
</reference>
<organism evidence="1 2">
    <name type="scientific">Ilyodon furcidens</name>
    <name type="common">goldbreast splitfin</name>
    <dbReference type="NCBI Taxonomy" id="33524"/>
    <lineage>
        <taxon>Eukaryota</taxon>
        <taxon>Metazoa</taxon>
        <taxon>Chordata</taxon>
        <taxon>Craniata</taxon>
        <taxon>Vertebrata</taxon>
        <taxon>Euteleostomi</taxon>
        <taxon>Actinopterygii</taxon>
        <taxon>Neopterygii</taxon>
        <taxon>Teleostei</taxon>
        <taxon>Neoteleostei</taxon>
        <taxon>Acanthomorphata</taxon>
        <taxon>Ovalentaria</taxon>
        <taxon>Atherinomorphae</taxon>
        <taxon>Cyprinodontiformes</taxon>
        <taxon>Goodeidae</taxon>
        <taxon>Ilyodon</taxon>
    </lineage>
</organism>
<keyword evidence="2" id="KW-1185">Reference proteome</keyword>
<gene>
    <name evidence="1" type="ORF">ILYODFUR_019317</name>
</gene>
<evidence type="ECO:0000313" key="1">
    <source>
        <dbReference type="EMBL" id="MEQ2244636.1"/>
    </source>
</evidence>
<accession>A0ABV0UHV9</accession>
<sequence>MNFPLPPVSPFLVFSATSSECHGAALGSLTFSQSKEGDFNRAGPRLYKTTLNLGAFQLPSLTTAYYVFYIPCLNIYT</sequence>
<proteinExistence type="predicted"/>
<evidence type="ECO:0000313" key="2">
    <source>
        <dbReference type="Proteomes" id="UP001482620"/>
    </source>
</evidence>
<protein>
    <submittedName>
        <fullName evidence="1">Uncharacterized protein</fullName>
    </submittedName>
</protein>
<name>A0ABV0UHV9_9TELE</name>
<comment type="caution">
    <text evidence="1">The sequence shown here is derived from an EMBL/GenBank/DDBJ whole genome shotgun (WGS) entry which is preliminary data.</text>
</comment>
<dbReference type="Proteomes" id="UP001482620">
    <property type="component" value="Unassembled WGS sequence"/>
</dbReference>